<protein>
    <submittedName>
        <fullName evidence="2">DUF2845 domain-containing protein</fullName>
    </submittedName>
</protein>
<reference evidence="2 3" key="1">
    <citation type="submission" date="2019-02" db="EMBL/GenBank/DDBJ databases">
        <title>Dyella amyloliquefaciens sp. nov., isolated from forest soil.</title>
        <authorList>
            <person name="Gao Z.-H."/>
            <person name="Qiu L.-H."/>
        </authorList>
    </citation>
    <scope>NUCLEOTIDE SEQUENCE [LARGE SCALE GENOMIC DNA]</scope>
    <source>
        <strain evidence="2 3">KACC 12747</strain>
    </source>
</reference>
<evidence type="ECO:0000313" key="2">
    <source>
        <dbReference type="EMBL" id="TCI08714.1"/>
    </source>
</evidence>
<keyword evidence="3" id="KW-1185">Reference proteome</keyword>
<dbReference type="EMBL" id="SJTG01000004">
    <property type="protein sequence ID" value="TCI08714.1"/>
    <property type="molecule type" value="Genomic_DNA"/>
</dbReference>
<evidence type="ECO:0000313" key="3">
    <source>
        <dbReference type="Proteomes" id="UP000291822"/>
    </source>
</evidence>
<sequence length="81" mass="8933">MIWAGASFASDTLRVGSRVLVTGDSSARVVDLLGQPSTKQRGSSKPGRRAGTERWHYRRGQRITTISVAEGRVVHIDEQRL</sequence>
<feature type="region of interest" description="Disordered" evidence="1">
    <location>
        <begin position="34"/>
        <end position="53"/>
    </location>
</feature>
<name>A0A4V2NLG0_9GAMM</name>
<dbReference type="AlphaFoldDB" id="A0A4V2NLG0"/>
<proteinExistence type="predicted"/>
<comment type="caution">
    <text evidence="2">The sequence shown here is derived from an EMBL/GenBank/DDBJ whole genome shotgun (WGS) entry which is preliminary data.</text>
</comment>
<accession>A0A4V2NLG0</accession>
<organism evidence="2 3">
    <name type="scientific">Dyella soli</name>
    <dbReference type="NCBI Taxonomy" id="522319"/>
    <lineage>
        <taxon>Bacteria</taxon>
        <taxon>Pseudomonadati</taxon>
        <taxon>Pseudomonadota</taxon>
        <taxon>Gammaproteobacteria</taxon>
        <taxon>Lysobacterales</taxon>
        <taxon>Rhodanobacteraceae</taxon>
        <taxon>Dyella</taxon>
    </lineage>
</organism>
<dbReference type="Proteomes" id="UP000291822">
    <property type="component" value="Unassembled WGS sequence"/>
</dbReference>
<gene>
    <name evidence="2" type="ORF">EZM97_26000</name>
</gene>
<evidence type="ECO:0000256" key="1">
    <source>
        <dbReference type="SAM" id="MobiDB-lite"/>
    </source>
</evidence>